<proteinExistence type="predicted"/>
<name>A0A7Z7P3S0_STRAG</name>
<organism evidence="2 3">
    <name type="scientific">Streptococcus agalactiae</name>
    <dbReference type="NCBI Taxonomy" id="1311"/>
    <lineage>
        <taxon>Bacteria</taxon>
        <taxon>Bacillati</taxon>
        <taxon>Bacillota</taxon>
        <taxon>Bacilli</taxon>
        <taxon>Lactobacillales</taxon>
        <taxon>Streptococcaceae</taxon>
        <taxon>Streptococcus</taxon>
    </lineage>
</organism>
<evidence type="ECO:0000313" key="3">
    <source>
        <dbReference type="Proteomes" id="UP000250200"/>
    </source>
</evidence>
<dbReference type="PANTHER" id="PTHR30461:SF23">
    <property type="entry name" value="DNA RECOMBINASE-RELATED"/>
    <property type="match status" value="1"/>
</dbReference>
<dbReference type="CDD" id="cd03770">
    <property type="entry name" value="SR_TndX_transposase"/>
    <property type="match status" value="1"/>
</dbReference>
<dbReference type="InterPro" id="IPR006119">
    <property type="entry name" value="Resolv_N"/>
</dbReference>
<dbReference type="AlphaFoldDB" id="A0A7Z7P3S0"/>
<comment type="caution">
    <text evidence="2">The sequence shown here is derived from an EMBL/GenBank/DDBJ whole genome shotgun (WGS) entry which is preliminary data.</text>
</comment>
<dbReference type="InterPro" id="IPR050639">
    <property type="entry name" value="SSR_resolvase"/>
</dbReference>
<dbReference type="PROSITE" id="PS51736">
    <property type="entry name" value="RECOMBINASES_3"/>
    <property type="match status" value="1"/>
</dbReference>
<dbReference type="SUPFAM" id="SSF53041">
    <property type="entry name" value="Resolvase-like"/>
    <property type="match status" value="1"/>
</dbReference>
<accession>A0A7Z7P3S0</accession>
<dbReference type="Gene3D" id="3.40.50.1390">
    <property type="entry name" value="Resolvase, N-terminal catalytic domain"/>
    <property type="match status" value="1"/>
</dbReference>
<dbReference type="GO" id="GO:0000150">
    <property type="term" value="F:DNA strand exchange activity"/>
    <property type="evidence" value="ECO:0007669"/>
    <property type="project" value="InterPro"/>
</dbReference>
<gene>
    <name evidence="2" type="primary">tnpX</name>
    <name evidence="2" type="ORF">NCTC8181_01447</name>
</gene>
<sequence>MSNTKRIGQTALYERLSRDDEMQGESNSITNQKQLLESYAKRNGFVNIYHYSDDGVSGTTFDREGFQKMIKAVEENKVSTVIVKDMSRFGRDYLKVGFYTEILFKEKGVRFIAINNGIDSEKQAESDFTPFLNIMNEWYARDTSRKIQSIFRARMEEGKRVSPSVPYGYLD</sequence>
<reference evidence="2 3" key="1">
    <citation type="submission" date="2018-06" db="EMBL/GenBank/DDBJ databases">
        <authorList>
            <consortium name="Pathogen Informatics"/>
            <person name="Doyle S."/>
        </authorList>
    </citation>
    <scope>NUCLEOTIDE SEQUENCE [LARGE SCALE GENOMIC DNA]</scope>
    <source>
        <strain evidence="2 3">NCTC8181</strain>
    </source>
</reference>
<dbReference type="SMART" id="SM00857">
    <property type="entry name" value="Resolvase"/>
    <property type="match status" value="1"/>
</dbReference>
<dbReference type="PANTHER" id="PTHR30461">
    <property type="entry name" value="DNA-INVERTASE FROM LAMBDOID PROPHAGE"/>
    <property type="match status" value="1"/>
</dbReference>
<dbReference type="Pfam" id="PF00239">
    <property type="entry name" value="Resolvase"/>
    <property type="match status" value="1"/>
</dbReference>
<dbReference type="GO" id="GO:0003677">
    <property type="term" value="F:DNA binding"/>
    <property type="evidence" value="ECO:0007669"/>
    <property type="project" value="InterPro"/>
</dbReference>
<protein>
    <submittedName>
        <fullName evidence="2">TnpX site-specific recombinase family protein</fullName>
    </submittedName>
</protein>
<dbReference type="InterPro" id="IPR036162">
    <property type="entry name" value="Resolvase-like_N_sf"/>
</dbReference>
<feature type="domain" description="Resolvase/invertase-type recombinase catalytic" evidence="1">
    <location>
        <begin position="9"/>
        <end position="158"/>
    </location>
</feature>
<evidence type="ECO:0000259" key="1">
    <source>
        <dbReference type="PROSITE" id="PS51736"/>
    </source>
</evidence>
<dbReference type="EMBL" id="UAVB01000001">
    <property type="protein sequence ID" value="SQA18399.1"/>
    <property type="molecule type" value="Genomic_DNA"/>
</dbReference>
<evidence type="ECO:0000313" key="2">
    <source>
        <dbReference type="EMBL" id="SQA18399.1"/>
    </source>
</evidence>
<dbReference type="Proteomes" id="UP000250200">
    <property type="component" value="Unassembled WGS sequence"/>
</dbReference>